<dbReference type="InterPro" id="IPR011333">
    <property type="entry name" value="SKP1/BTB/POZ_sf"/>
</dbReference>
<name>A0A9W9T282_9EURO</name>
<dbReference type="AlphaFoldDB" id="A0A9W9T282"/>
<protein>
    <recommendedName>
        <fullName evidence="3">BTB domain-containing protein</fullName>
    </recommendedName>
</protein>
<dbReference type="EMBL" id="JAPQKP010000002">
    <property type="protein sequence ID" value="KAJ5206687.1"/>
    <property type="molecule type" value="Genomic_DNA"/>
</dbReference>
<comment type="caution">
    <text evidence="1">The sequence shown here is derived from an EMBL/GenBank/DDBJ whole genome shotgun (WGS) entry which is preliminary data.</text>
</comment>
<reference evidence="1" key="1">
    <citation type="submission" date="2022-11" db="EMBL/GenBank/DDBJ databases">
        <authorList>
            <person name="Petersen C."/>
        </authorList>
    </citation>
    <scope>NUCLEOTIDE SEQUENCE</scope>
    <source>
        <strain evidence="1">IBT 16849</strain>
    </source>
</reference>
<organism evidence="1 2">
    <name type="scientific">Penicillium cf. griseofulvum</name>
    <dbReference type="NCBI Taxonomy" id="2972120"/>
    <lineage>
        <taxon>Eukaryota</taxon>
        <taxon>Fungi</taxon>
        <taxon>Dikarya</taxon>
        <taxon>Ascomycota</taxon>
        <taxon>Pezizomycotina</taxon>
        <taxon>Eurotiomycetes</taxon>
        <taxon>Eurotiomycetidae</taxon>
        <taxon>Eurotiales</taxon>
        <taxon>Aspergillaceae</taxon>
        <taxon>Penicillium</taxon>
    </lineage>
</organism>
<reference evidence="1" key="2">
    <citation type="journal article" date="2023" name="IMA Fungus">
        <title>Comparative genomic study of the Penicillium genus elucidates a diverse pangenome and 15 lateral gene transfer events.</title>
        <authorList>
            <person name="Petersen C."/>
            <person name="Sorensen T."/>
            <person name="Nielsen M.R."/>
            <person name="Sondergaard T.E."/>
            <person name="Sorensen J.L."/>
            <person name="Fitzpatrick D.A."/>
            <person name="Frisvad J.C."/>
            <person name="Nielsen K.L."/>
        </authorList>
    </citation>
    <scope>NUCLEOTIDE SEQUENCE</scope>
    <source>
        <strain evidence="1">IBT 16849</strain>
    </source>
</reference>
<evidence type="ECO:0008006" key="3">
    <source>
        <dbReference type="Google" id="ProtNLM"/>
    </source>
</evidence>
<dbReference type="PANTHER" id="PTHR47843:SF5">
    <property type="entry name" value="BTB_POZ DOMAIN PROTEIN"/>
    <property type="match status" value="1"/>
</dbReference>
<proteinExistence type="predicted"/>
<dbReference type="OrthoDB" id="9997739at2759"/>
<gene>
    <name evidence="1" type="ORF">N7472_003135</name>
</gene>
<evidence type="ECO:0000313" key="1">
    <source>
        <dbReference type="EMBL" id="KAJ5206687.1"/>
    </source>
</evidence>
<accession>A0A9W9T282</accession>
<keyword evidence="2" id="KW-1185">Reference proteome</keyword>
<dbReference type="PANTHER" id="PTHR47843">
    <property type="entry name" value="BTB DOMAIN-CONTAINING PROTEIN-RELATED"/>
    <property type="match status" value="1"/>
</dbReference>
<dbReference type="Gene3D" id="3.30.710.10">
    <property type="entry name" value="Potassium Channel Kv1.1, Chain A"/>
    <property type="match status" value="1"/>
</dbReference>
<evidence type="ECO:0000313" key="2">
    <source>
        <dbReference type="Proteomes" id="UP001150879"/>
    </source>
</evidence>
<sequence>MESPSGVGADKKEIPVHSSALAGLSQSPNALMNGEMIEVKTKHVDWSEVDVDTFARLCGFAYHPNYTSPSFPLRGSNPSSSSSINGNSLHVKSYHYSTFENSSFYNAPKMPYMERYILTRQLHSAFTQSLVSSSQSANSDNAFTPPKNTGPHEDFSPVFLGHAQLYVVTDKYGIEPLCQLTVFKLHDTGVSGIIESVQFVYLNTPPNSHGMVVAMMDLVIRYITSILGNVGENKEFQELLEGGGPFVSDLWRFIWRDV</sequence>
<dbReference type="Proteomes" id="UP001150879">
    <property type="component" value="Unassembled WGS sequence"/>
</dbReference>